<keyword evidence="1" id="KW-0732">Signal</keyword>
<name>A0A4P9C7D5_EUBML</name>
<evidence type="ECO:0008006" key="4">
    <source>
        <dbReference type="Google" id="ProtNLM"/>
    </source>
</evidence>
<keyword evidence="3" id="KW-1185">Reference proteome</keyword>
<dbReference type="EMBL" id="CP029487">
    <property type="protein sequence ID" value="QCT71284.1"/>
    <property type="molecule type" value="Genomic_DNA"/>
</dbReference>
<evidence type="ECO:0000256" key="1">
    <source>
        <dbReference type="SAM" id="SignalP"/>
    </source>
</evidence>
<dbReference type="PROSITE" id="PS51257">
    <property type="entry name" value="PROKAR_LIPOPROTEIN"/>
    <property type="match status" value="1"/>
</dbReference>
<evidence type="ECO:0000313" key="2">
    <source>
        <dbReference type="EMBL" id="QCT71284.1"/>
    </source>
</evidence>
<gene>
    <name evidence="2" type="ORF">CPZ25_008060</name>
</gene>
<feature type="signal peptide" evidence="1">
    <location>
        <begin position="1"/>
        <end position="26"/>
    </location>
</feature>
<reference evidence="2 3" key="1">
    <citation type="submission" date="2018-05" db="EMBL/GenBank/DDBJ databases">
        <title>Genome comparison of Eubacterium sp.</title>
        <authorList>
            <person name="Feng Y."/>
            <person name="Sanchez-Andrea I."/>
            <person name="Stams A.J.M."/>
            <person name="De Vos W.M."/>
        </authorList>
    </citation>
    <scope>NUCLEOTIDE SEQUENCE [LARGE SCALE GENOMIC DNA]</scope>
    <source>
        <strain evidence="2 3">YI</strain>
    </source>
</reference>
<feature type="chain" id="PRO_5020929192" description="Lipoprotein" evidence="1">
    <location>
        <begin position="27"/>
        <end position="148"/>
    </location>
</feature>
<dbReference type="RefSeq" id="WP_096920406.1">
    <property type="nucleotide sequence ID" value="NZ_CP029487.1"/>
</dbReference>
<organism evidence="2 3">
    <name type="scientific">Eubacterium maltosivorans</name>
    <dbReference type="NCBI Taxonomy" id="2041044"/>
    <lineage>
        <taxon>Bacteria</taxon>
        <taxon>Bacillati</taxon>
        <taxon>Bacillota</taxon>
        <taxon>Clostridia</taxon>
        <taxon>Eubacteriales</taxon>
        <taxon>Eubacteriaceae</taxon>
        <taxon>Eubacterium</taxon>
    </lineage>
</organism>
<accession>A0A4P9C7D5</accession>
<evidence type="ECO:0000313" key="3">
    <source>
        <dbReference type="Proteomes" id="UP000218387"/>
    </source>
</evidence>
<dbReference type="KEGG" id="emt:CPZ25_008060"/>
<dbReference type="AlphaFoldDB" id="A0A4P9C7D5"/>
<protein>
    <recommendedName>
        <fullName evidence="4">Lipoprotein</fullName>
    </recommendedName>
</protein>
<dbReference type="Proteomes" id="UP000218387">
    <property type="component" value="Chromosome"/>
</dbReference>
<proteinExistence type="predicted"/>
<sequence length="148" mass="16087">MKKIMLTLMALALCLAVTACSTGAQASLEGSWHEQPADGTDQGAYQLTFNGDGTFEERVVSAKSRDIITTVSGRYTVNGDRITFEITGFASGGIEGETLMNLGGENSMARQYEIDGDTLYLYENEKQEGRTEKAFEGKLVRGPVTEQQ</sequence>